<dbReference type="Proteomes" id="UP000076078">
    <property type="component" value="Unassembled WGS sequence"/>
</dbReference>
<accession>A0A151Z4S2</accession>
<organism evidence="2 3">
    <name type="scientific">Tieghemostelium lacteum</name>
    <name type="common">Slime mold</name>
    <name type="synonym">Dictyostelium lacteum</name>
    <dbReference type="NCBI Taxonomy" id="361077"/>
    <lineage>
        <taxon>Eukaryota</taxon>
        <taxon>Amoebozoa</taxon>
        <taxon>Evosea</taxon>
        <taxon>Eumycetozoa</taxon>
        <taxon>Dictyostelia</taxon>
        <taxon>Dictyosteliales</taxon>
        <taxon>Raperosteliaceae</taxon>
        <taxon>Tieghemostelium</taxon>
    </lineage>
</organism>
<dbReference type="FunCoup" id="A0A151Z4S2">
    <property type="interactions" value="425"/>
</dbReference>
<evidence type="ECO:0000313" key="2">
    <source>
        <dbReference type="EMBL" id="KYQ88941.1"/>
    </source>
</evidence>
<feature type="region of interest" description="Disordered" evidence="1">
    <location>
        <begin position="37"/>
        <end position="97"/>
    </location>
</feature>
<proteinExistence type="predicted"/>
<name>A0A151Z4S2_TIELA</name>
<evidence type="ECO:0000313" key="3">
    <source>
        <dbReference type="Proteomes" id="UP000076078"/>
    </source>
</evidence>
<evidence type="ECO:0000256" key="1">
    <source>
        <dbReference type="SAM" id="MobiDB-lite"/>
    </source>
</evidence>
<feature type="compositionally biased region" description="Basic and acidic residues" evidence="1">
    <location>
        <begin position="38"/>
        <end position="58"/>
    </location>
</feature>
<feature type="compositionally biased region" description="Polar residues" evidence="1">
    <location>
        <begin position="65"/>
        <end position="96"/>
    </location>
</feature>
<gene>
    <name evidence="2" type="ORF">DLAC_10524</name>
</gene>
<keyword evidence="3" id="KW-1185">Reference proteome</keyword>
<dbReference type="OrthoDB" id="21369at2759"/>
<dbReference type="EMBL" id="LODT01000046">
    <property type="protein sequence ID" value="KYQ88941.1"/>
    <property type="molecule type" value="Genomic_DNA"/>
</dbReference>
<reference evidence="2 3" key="1">
    <citation type="submission" date="2015-12" db="EMBL/GenBank/DDBJ databases">
        <title>Dictyostelia acquired genes for synthesis and detection of signals that induce cell-type specialization by lateral gene transfer from prokaryotes.</title>
        <authorList>
            <person name="Gloeckner G."/>
            <person name="Schaap P."/>
        </authorList>
    </citation>
    <scope>NUCLEOTIDE SEQUENCE [LARGE SCALE GENOMIC DNA]</scope>
    <source>
        <strain evidence="2 3">TK</strain>
    </source>
</reference>
<comment type="caution">
    <text evidence="2">The sequence shown here is derived from an EMBL/GenBank/DDBJ whole genome shotgun (WGS) entry which is preliminary data.</text>
</comment>
<feature type="compositionally biased region" description="Basic and acidic residues" evidence="1">
    <location>
        <begin position="134"/>
        <end position="149"/>
    </location>
</feature>
<dbReference type="AlphaFoldDB" id="A0A151Z4S2"/>
<feature type="region of interest" description="Disordered" evidence="1">
    <location>
        <begin position="109"/>
        <end position="152"/>
    </location>
</feature>
<protein>
    <submittedName>
        <fullName evidence="2">Uncharacterized protein</fullName>
    </submittedName>
</protein>
<sequence length="169" mass="19310">MDKDKDIKLKAKEKILNNNSVFSFETDQIKSYVYQDGQIKENQNDSDLKSQGKNDQFKKPLPNIPIQQNKTNNIPFNEGSKTPYNTPTDSNLTTPFSAIDLDKVKQGIKENIKTKKGSSSTSSLDIPKDEEEDPNKKVANDQHLKELHKNPNVGKEQYFTSFQKYVNNK</sequence>
<dbReference type="InParanoid" id="A0A151Z4S2"/>